<dbReference type="CDD" id="cd04301">
    <property type="entry name" value="NAT_SF"/>
    <property type="match status" value="1"/>
</dbReference>
<comment type="caution">
    <text evidence="4">The sequence shown here is derived from an EMBL/GenBank/DDBJ whole genome shotgun (WGS) entry which is preliminary data.</text>
</comment>
<reference evidence="4 5" key="1">
    <citation type="journal article" date="2016" name="Nat. Commun.">
        <title>Thousands of microbial genomes shed light on interconnected biogeochemical processes in an aquifer system.</title>
        <authorList>
            <person name="Anantharaman K."/>
            <person name="Brown C.T."/>
            <person name="Hug L.A."/>
            <person name="Sharon I."/>
            <person name="Castelle C.J."/>
            <person name="Probst A.J."/>
            <person name="Thomas B.C."/>
            <person name="Singh A."/>
            <person name="Wilkins M.J."/>
            <person name="Karaoz U."/>
            <person name="Brodie E.L."/>
            <person name="Williams K.H."/>
            <person name="Hubbard S.S."/>
            <person name="Banfield J.F."/>
        </authorList>
    </citation>
    <scope>NUCLEOTIDE SEQUENCE [LARGE SCALE GENOMIC DNA]</scope>
    <source>
        <strain evidence="5">RIFCSPLOWO2_12_FULL_64_10</strain>
    </source>
</reference>
<evidence type="ECO:0000313" key="4">
    <source>
        <dbReference type="EMBL" id="OGG47074.1"/>
    </source>
</evidence>
<dbReference type="GO" id="GO:0016747">
    <property type="term" value="F:acyltransferase activity, transferring groups other than amino-acyl groups"/>
    <property type="evidence" value="ECO:0007669"/>
    <property type="project" value="InterPro"/>
</dbReference>
<dbReference type="InterPro" id="IPR050832">
    <property type="entry name" value="Bact_Acetyltransf"/>
</dbReference>
<evidence type="ECO:0000313" key="5">
    <source>
        <dbReference type="Proteomes" id="UP000178606"/>
    </source>
</evidence>
<feature type="domain" description="N-acetyltransferase" evidence="3">
    <location>
        <begin position="3"/>
        <end position="161"/>
    </location>
</feature>
<protein>
    <submittedName>
        <fullName evidence="4">GNAT family N-acetyltransferase</fullName>
    </submittedName>
</protein>
<evidence type="ECO:0000256" key="1">
    <source>
        <dbReference type="ARBA" id="ARBA00022679"/>
    </source>
</evidence>
<sequence length="164" mass="18998">MPLLIRPAGPRDLEPIARFNAALAQETEGVRLDPERLSRGVLALLKDPQKGFYLLAEEEGEIVGQVMVTFEWSDWRDGVFYWIQSVYVRPDRRRQGVFRALYRRVEAMARERPGVCGLRLYVDRDNARAQQTYRSLGMAGANYDVMEVDFVINRHESYPTEEKS</sequence>
<accession>A0A1F6CD13</accession>
<dbReference type="Pfam" id="PF00583">
    <property type="entry name" value="Acetyltransf_1"/>
    <property type="match status" value="1"/>
</dbReference>
<dbReference type="Proteomes" id="UP000178606">
    <property type="component" value="Unassembled WGS sequence"/>
</dbReference>
<dbReference type="InterPro" id="IPR000182">
    <property type="entry name" value="GNAT_dom"/>
</dbReference>
<dbReference type="PROSITE" id="PS51186">
    <property type="entry name" value="GNAT"/>
    <property type="match status" value="1"/>
</dbReference>
<gene>
    <name evidence="4" type="ORF">A3F84_13950</name>
</gene>
<keyword evidence="1 4" id="KW-0808">Transferase</keyword>
<organism evidence="4 5">
    <name type="scientific">Handelsmanbacteria sp. (strain RIFCSPLOWO2_12_FULL_64_10)</name>
    <dbReference type="NCBI Taxonomy" id="1817868"/>
    <lineage>
        <taxon>Bacteria</taxon>
        <taxon>Candidatus Handelsmaniibacteriota</taxon>
    </lineage>
</organism>
<dbReference type="InterPro" id="IPR016181">
    <property type="entry name" value="Acyl_CoA_acyltransferase"/>
</dbReference>
<dbReference type="SUPFAM" id="SSF55729">
    <property type="entry name" value="Acyl-CoA N-acyltransferases (Nat)"/>
    <property type="match status" value="1"/>
</dbReference>
<dbReference type="PANTHER" id="PTHR43877">
    <property type="entry name" value="AMINOALKYLPHOSPHONATE N-ACETYLTRANSFERASE-RELATED-RELATED"/>
    <property type="match status" value="1"/>
</dbReference>
<name>A0A1F6CD13_HANXR</name>
<dbReference type="EMBL" id="MFKF01000275">
    <property type="protein sequence ID" value="OGG47074.1"/>
    <property type="molecule type" value="Genomic_DNA"/>
</dbReference>
<proteinExistence type="predicted"/>
<dbReference type="PANTHER" id="PTHR43877:SF2">
    <property type="entry name" value="AMINOALKYLPHOSPHONATE N-ACETYLTRANSFERASE-RELATED"/>
    <property type="match status" value="1"/>
</dbReference>
<dbReference type="Gene3D" id="3.40.630.30">
    <property type="match status" value="1"/>
</dbReference>
<dbReference type="AlphaFoldDB" id="A0A1F6CD13"/>
<evidence type="ECO:0000256" key="2">
    <source>
        <dbReference type="ARBA" id="ARBA00023315"/>
    </source>
</evidence>
<keyword evidence="2" id="KW-0012">Acyltransferase</keyword>
<evidence type="ECO:0000259" key="3">
    <source>
        <dbReference type="PROSITE" id="PS51186"/>
    </source>
</evidence>